<proteinExistence type="predicted"/>
<gene>
    <name evidence="2" type="ORF">Pmani_016496</name>
</gene>
<protein>
    <submittedName>
        <fullName evidence="2">Uncharacterized protein</fullName>
    </submittedName>
</protein>
<dbReference type="Proteomes" id="UP001292094">
    <property type="component" value="Unassembled WGS sequence"/>
</dbReference>
<evidence type="ECO:0000256" key="1">
    <source>
        <dbReference type="SAM" id="MobiDB-lite"/>
    </source>
</evidence>
<organism evidence="2 3">
    <name type="scientific">Petrolisthes manimaculis</name>
    <dbReference type="NCBI Taxonomy" id="1843537"/>
    <lineage>
        <taxon>Eukaryota</taxon>
        <taxon>Metazoa</taxon>
        <taxon>Ecdysozoa</taxon>
        <taxon>Arthropoda</taxon>
        <taxon>Crustacea</taxon>
        <taxon>Multicrustacea</taxon>
        <taxon>Malacostraca</taxon>
        <taxon>Eumalacostraca</taxon>
        <taxon>Eucarida</taxon>
        <taxon>Decapoda</taxon>
        <taxon>Pleocyemata</taxon>
        <taxon>Anomura</taxon>
        <taxon>Galatheoidea</taxon>
        <taxon>Porcellanidae</taxon>
        <taxon>Petrolisthes</taxon>
    </lineage>
</organism>
<evidence type="ECO:0000313" key="2">
    <source>
        <dbReference type="EMBL" id="KAK4312067.1"/>
    </source>
</evidence>
<keyword evidence="3" id="KW-1185">Reference proteome</keyword>
<evidence type="ECO:0000313" key="3">
    <source>
        <dbReference type="Proteomes" id="UP001292094"/>
    </source>
</evidence>
<feature type="non-terminal residue" evidence="2">
    <location>
        <position position="250"/>
    </location>
</feature>
<dbReference type="EMBL" id="JAWZYT010001447">
    <property type="protein sequence ID" value="KAK4312067.1"/>
    <property type="molecule type" value="Genomic_DNA"/>
</dbReference>
<name>A0AAE1PS67_9EUCA</name>
<accession>A0AAE1PS67</accession>
<feature type="region of interest" description="Disordered" evidence="1">
    <location>
        <begin position="81"/>
        <end position="102"/>
    </location>
</feature>
<comment type="caution">
    <text evidence="2">The sequence shown here is derived from an EMBL/GenBank/DDBJ whole genome shotgun (WGS) entry which is preliminary data.</text>
</comment>
<reference evidence="2" key="1">
    <citation type="submission" date="2023-11" db="EMBL/GenBank/DDBJ databases">
        <title>Genome assemblies of two species of porcelain crab, Petrolisthes cinctipes and Petrolisthes manimaculis (Anomura: Porcellanidae).</title>
        <authorList>
            <person name="Angst P."/>
        </authorList>
    </citation>
    <scope>NUCLEOTIDE SEQUENCE</scope>
    <source>
        <strain evidence="2">PB745_02</strain>
        <tissue evidence="2">Gill</tissue>
    </source>
</reference>
<feature type="region of interest" description="Disordered" evidence="1">
    <location>
        <begin position="170"/>
        <end position="189"/>
    </location>
</feature>
<dbReference type="AlphaFoldDB" id="A0AAE1PS67"/>
<sequence>MASLKKKSDVGAIQPTSLLSYDVVASLCEKVDGSLSLLHDDSPKALYFIHNLLVHFLHRHNIPRQVASLLILNNTNVAGGEGEGEGEGSGGDGDGDIRSSRYGLNHNTHSGVVLMVYDNSSLVTSLLPRLPQPFNRGPLLLISLHHHLNNREALKMVKWARLSGLIQPLLSNGTDQSNERKSDERENETRRGFTLTTYFPFNPHPHTFHFKIFTAGEVLTLDHLEKNRFPDFHGYVMDLASWVDDFPVMF</sequence>
<feature type="compositionally biased region" description="Basic and acidic residues" evidence="1">
    <location>
        <begin position="177"/>
        <end position="189"/>
    </location>
</feature>